<feature type="compositionally biased region" description="Polar residues" evidence="1">
    <location>
        <begin position="257"/>
        <end position="278"/>
    </location>
</feature>
<dbReference type="CDD" id="cd00063">
    <property type="entry name" value="FN3"/>
    <property type="match status" value="2"/>
</dbReference>
<feature type="domain" description="Fibronectin type-III" evidence="2">
    <location>
        <begin position="761"/>
        <end position="852"/>
    </location>
</feature>
<feature type="compositionally biased region" description="Acidic residues" evidence="1">
    <location>
        <begin position="947"/>
        <end position="964"/>
    </location>
</feature>
<dbReference type="InterPro" id="IPR036116">
    <property type="entry name" value="FN3_sf"/>
</dbReference>
<feature type="compositionally biased region" description="Basic and acidic residues" evidence="1">
    <location>
        <begin position="984"/>
        <end position="994"/>
    </location>
</feature>
<feature type="compositionally biased region" description="Basic and acidic residues" evidence="1">
    <location>
        <begin position="401"/>
        <end position="416"/>
    </location>
</feature>
<gene>
    <name evidence="3" type="ORF">NPIL_580591</name>
</gene>
<feature type="compositionally biased region" description="Basic and acidic residues" evidence="1">
    <location>
        <begin position="535"/>
        <end position="558"/>
    </location>
</feature>
<dbReference type="OrthoDB" id="10638424at2759"/>
<feature type="compositionally biased region" description="Polar residues" evidence="1">
    <location>
        <begin position="344"/>
        <end position="366"/>
    </location>
</feature>
<feature type="compositionally biased region" description="Acidic residues" evidence="1">
    <location>
        <begin position="973"/>
        <end position="983"/>
    </location>
</feature>
<feature type="compositionally biased region" description="Acidic residues" evidence="1">
    <location>
        <begin position="559"/>
        <end position="570"/>
    </location>
</feature>
<accession>A0A8X6JTY0</accession>
<evidence type="ECO:0000313" key="4">
    <source>
        <dbReference type="Proteomes" id="UP000887013"/>
    </source>
</evidence>
<dbReference type="EMBL" id="BMAW01093163">
    <property type="protein sequence ID" value="GFS59000.1"/>
    <property type="molecule type" value="Genomic_DNA"/>
</dbReference>
<feature type="compositionally biased region" description="Polar residues" evidence="1">
    <location>
        <begin position="1001"/>
        <end position="1010"/>
    </location>
</feature>
<protein>
    <recommendedName>
        <fullName evidence="2">Fibronectin type-III domain-containing protein</fullName>
    </recommendedName>
</protein>
<proteinExistence type="predicted"/>
<feature type="compositionally biased region" description="Basic and acidic residues" evidence="1">
    <location>
        <begin position="571"/>
        <end position="590"/>
    </location>
</feature>
<keyword evidence="4" id="KW-1185">Reference proteome</keyword>
<sequence>MPSSQAWSVPTDGKGFSDSEREEFLQMGYYIETNSLHSKDPEVWYRQPGIPTQVPTGTRKTESYKIMDFTEWDKKNLLVWKDKGGPDEAVCGSLLGIELLLLNIEFISSKFYAVPLEFFEVGSNGVSFNQPFSSSHEEGERIPRHVQQRSAPYLKGPSPIAMEHSENQSLENVSFKTFWNPVTFDVNRRDVAIRDKGKIKHLETNLRKKKSTNSETSPATKIQIKNSRISHAAKIRKKNSRTSRTTNVQKKKHETSHGTNQKLRSNENSFNRTNQSSFNKEESKQTVATEEEGNEQPSTTEERKQSSTIDESKQPSAIEEESRQPSTTEEESKQPSTIEEESKQPSTIEEGNQPSTIEESKQPSTIEESKQLSTKRKKSSRTNKEKASEGTSEDSIANTEKNAEETSKGGERSKEEEKEETINGAEEESITKENMEKTTEESTKTSDNDLTESTQGISAKPSESKEKIAEESAEDNTKGKEELLELSSENSVEALSSDEENLTILPSANETGKEFGNVDNYTGSFFKQRSLLLYEKGERNKDHDSDDSYAKKSKKRDEEDNDDDDAADDDENKKDKNEYGNDGDGKDKINKKGKVGNGTEDNDQNQGCPLQPPRNFRLVYQQGYCVYFKWRPPKKKRGTFIDYYIIEGKNDEENQWQKYYQVPKYWKSVKLCGLEPNDRTFRILTFWDSVCVSQPSEEVEMDKKKEHRNSSIDPNDFPSAEISGKLYKKKLFPPHFQKIIPGDSYSFEEDEGTSHEKDPGKVSKLQVIHKTGVCLYLKWKPPAPPAEVDGYILEGRKKKTERWKEIFRTQTPTVYVKICSPEYHDKWIRVKSFSQHGVGPPSKAVHQKNESDSEEINNEDYGYNYVLDPKSYEYEDDIPNDAGKWYDKNTMESKENDAYSEESDEFDTEEELKFSLKIKDKIRSDEDTNDQDESKSSDDDKGKNKNDEDEEMDAENIPIDEDSEYKDSKISEEITEEINDEDEKSYMEETSSKEYEEDTNNGRSKSTEGIQVNRKKSRTIREGKLNYEDKEEISHINKEKFSDESEERDMVDLRSHYSNFENTSGRGKQNTSLNVKGKKRLGWRQGRTFLGIFNE</sequence>
<dbReference type="PROSITE" id="PS50853">
    <property type="entry name" value="FN3"/>
    <property type="match status" value="2"/>
</dbReference>
<feature type="compositionally biased region" description="Acidic residues" evidence="1">
    <location>
        <begin position="898"/>
        <end position="910"/>
    </location>
</feature>
<organism evidence="3 4">
    <name type="scientific">Nephila pilipes</name>
    <name type="common">Giant wood spider</name>
    <name type="synonym">Nephila maculata</name>
    <dbReference type="NCBI Taxonomy" id="299642"/>
    <lineage>
        <taxon>Eukaryota</taxon>
        <taxon>Metazoa</taxon>
        <taxon>Ecdysozoa</taxon>
        <taxon>Arthropoda</taxon>
        <taxon>Chelicerata</taxon>
        <taxon>Arachnida</taxon>
        <taxon>Araneae</taxon>
        <taxon>Araneomorphae</taxon>
        <taxon>Entelegynae</taxon>
        <taxon>Araneoidea</taxon>
        <taxon>Nephilidae</taxon>
        <taxon>Nephila</taxon>
    </lineage>
</organism>
<dbReference type="AlphaFoldDB" id="A0A8X6JTY0"/>
<feature type="compositionally biased region" description="Basic residues" evidence="1">
    <location>
        <begin position="231"/>
        <end position="241"/>
    </location>
</feature>
<feature type="compositionally biased region" description="Polar residues" evidence="1">
    <location>
        <begin position="213"/>
        <end position="229"/>
    </location>
</feature>
<dbReference type="InterPro" id="IPR013783">
    <property type="entry name" value="Ig-like_fold"/>
</dbReference>
<dbReference type="InterPro" id="IPR003961">
    <property type="entry name" value="FN3_dom"/>
</dbReference>
<evidence type="ECO:0000313" key="3">
    <source>
        <dbReference type="EMBL" id="GFS59000.1"/>
    </source>
</evidence>
<feature type="region of interest" description="Disordered" evidence="1">
    <location>
        <begin position="206"/>
        <end position="521"/>
    </location>
</feature>
<feature type="compositionally biased region" description="Basic and acidic residues" evidence="1">
    <location>
        <begin position="462"/>
        <end position="483"/>
    </location>
</feature>
<reference evidence="3" key="1">
    <citation type="submission" date="2020-08" db="EMBL/GenBank/DDBJ databases">
        <title>Multicomponent nature underlies the extraordinary mechanical properties of spider dragline silk.</title>
        <authorList>
            <person name="Kono N."/>
            <person name="Nakamura H."/>
            <person name="Mori M."/>
            <person name="Yoshida Y."/>
            <person name="Ohtoshi R."/>
            <person name="Malay A.D."/>
            <person name="Moran D.A.P."/>
            <person name="Tomita M."/>
            <person name="Numata K."/>
            <person name="Arakawa K."/>
        </authorList>
    </citation>
    <scope>NUCLEOTIDE SEQUENCE</scope>
</reference>
<feature type="compositionally biased region" description="Basic and acidic residues" evidence="1">
    <location>
        <begin position="429"/>
        <end position="447"/>
    </location>
</feature>
<dbReference type="SUPFAM" id="SSF49265">
    <property type="entry name" value="Fibronectin type III"/>
    <property type="match status" value="1"/>
</dbReference>
<feature type="region of interest" description="Disordered" evidence="1">
    <location>
        <begin position="835"/>
        <end position="861"/>
    </location>
</feature>
<feature type="compositionally biased region" description="Low complexity" evidence="1">
    <location>
        <begin position="485"/>
        <end position="495"/>
    </location>
</feature>
<feature type="compositionally biased region" description="Basic and acidic residues" evidence="1">
    <location>
        <begin position="911"/>
        <end position="946"/>
    </location>
</feature>
<name>A0A8X6JTY0_NEPPI</name>
<comment type="caution">
    <text evidence="3">The sequence shown here is derived from an EMBL/GenBank/DDBJ whole genome shotgun (WGS) entry which is preliminary data.</text>
</comment>
<dbReference type="Proteomes" id="UP000887013">
    <property type="component" value="Unassembled WGS sequence"/>
</dbReference>
<feature type="region of interest" description="Disordered" evidence="1">
    <location>
        <begin position="535"/>
        <end position="611"/>
    </location>
</feature>
<feature type="compositionally biased region" description="Polar residues" evidence="1">
    <location>
        <begin position="389"/>
        <end position="400"/>
    </location>
</feature>
<dbReference type="Gene3D" id="2.60.40.10">
    <property type="entry name" value="Immunoglobulins"/>
    <property type="match status" value="2"/>
</dbReference>
<evidence type="ECO:0000259" key="2">
    <source>
        <dbReference type="PROSITE" id="PS50853"/>
    </source>
</evidence>
<feature type="compositionally biased region" description="Basic and acidic residues" evidence="1">
    <location>
        <begin position="300"/>
        <end position="313"/>
    </location>
</feature>
<feature type="region of interest" description="Disordered" evidence="1">
    <location>
        <begin position="894"/>
        <end position="1023"/>
    </location>
</feature>
<feature type="domain" description="Fibronectin type-III" evidence="2">
    <location>
        <begin position="612"/>
        <end position="706"/>
    </location>
</feature>
<evidence type="ECO:0000256" key="1">
    <source>
        <dbReference type="SAM" id="MobiDB-lite"/>
    </source>
</evidence>